<comment type="subcellular location">
    <subcellularLocation>
        <location evidence="1">Cytoplasm</location>
        <location evidence="1">Cytoskeleton</location>
    </subcellularLocation>
</comment>
<proteinExistence type="inferred from homology"/>
<organism evidence="8">
    <name type="scientific">Amphimedon queenslandica</name>
    <name type="common">Sponge</name>
    <dbReference type="NCBI Taxonomy" id="400682"/>
    <lineage>
        <taxon>Eukaryota</taxon>
        <taxon>Metazoa</taxon>
        <taxon>Porifera</taxon>
        <taxon>Demospongiae</taxon>
        <taxon>Heteroscleromorpha</taxon>
        <taxon>Haplosclerida</taxon>
        <taxon>Niphatidae</taxon>
        <taxon>Amphimedon</taxon>
    </lineage>
</organism>
<dbReference type="InterPro" id="IPR038586">
    <property type="entry name" value="Tctex-1-like_sf"/>
</dbReference>
<dbReference type="OrthoDB" id="10059120at2759"/>
<comment type="similarity">
    <text evidence="2">Belongs to the dynein light chain Tctex-type family.</text>
</comment>
<dbReference type="GO" id="GO:0005737">
    <property type="term" value="C:cytoplasm"/>
    <property type="evidence" value="ECO:0007669"/>
    <property type="project" value="TreeGrafter"/>
</dbReference>
<evidence type="ECO:0000256" key="2">
    <source>
        <dbReference type="ARBA" id="ARBA00005361"/>
    </source>
</evidence>
<sequence length="139" mass="15630">MEAILKWVGPHFQNAESVRKLHCVIKMADEVQAEETTFVVEEVAAIVKDAVENVLGTVTYQHNKVNQWTSNVVEQCLNQLTKLAKPFKYIVNCVVMQKTGAGLHTAMSCYWDNNTDGSCTIKWENKSMYCIVTVFGLAI</sequence>
<dbReference type="GO" id="GO:0005868">
    <property type="term" value="C:cytoplasmic dynein complex"/>
    <property type="evidence" value="ECO:0007669"/>
    <property type="project" value="TreeGrafter"/>
</dbReference>
<evidence type="ECO:0000313" key="8">
    <source>
        <dbReference type="EnsemblMetazoa" id="Aqu2.1.33028_001"/>
    </source>
</evidence>
<evidence type="ECO:0000256" key="7">
    <source>
        <dbReference type="ARBA" id="ARBA00023212"/>
    </source>
</evidence>
<evidence type="ECO:0000256" key="3">
    <source>
        <dbReference type="ARBA" id="ARBA00022490"/>
    </source>
</evidence>
<dbReference type="CDD" id="cd21462">
    <property type="entry name" value="DLC-like_DYNLT1"/>
    <property type="match status" value="1"/>
</dbReference>
<keyword evidence="5" id="KW-0243">Dynein</keyword>
<evidence type="ECO:0000256" key="1">
    <source>
        <dbReference type="ARBA" id="ARBA00004245"/>
    </source>
</evidence>
<dbReference type="EnsemblMetazoa" id="Aqu2.1.33028_001">
    <property type="protein sequence ID" value="Aqu2.1.33028_001"/>
    <property type="gene ID" value="Aqu2.1.33028"/>
</dbReference>
<dbReference type="InParanoid" id="A0A1X7UZ29"/>
<dbReference type="FunFam" id="3.30.1140.40:FF:000001">
    <property type="entry name" value="Dynein light chain Tctex-type 1"/>
    <property type="match status" value="1"/>
</dbReference>
<protein>
    <recommendedName>
        <fullName evidence="9">Dynein light chain Tctex-type 1</fullName>
    </recommendedName>
</protein>
<dbReference type="STRING" id="400682.A0A1X7UZ29"/>
<dbReference type="InterPro" id="IPR005334">
    <property type="entry name" value="Tctex-1-like"/>
</dbReference>
<dbReference type="PANTHER" id="PTHR21255:SF4">
    <property type="entry name" value="DYNEIN LIGHT CHAIN TCTEX-TYPE"/>
    <property type="match status" value="1"/>
</dbReference>
<evidence type="ECO:0000256" key="4">
    <source>
        <dbReference type="ARBA" id="ARBA00022701"/>
    </source>
</evidence>
<evidence type="ECO:0000256" key="5">
    <source>
        <dbReference type="ARBA" id="ARBA00023017"/>
    </source>
</evidence>
<reference evidence="8" key="1">
    <citation type="submission" date="2017-05" db="UniProtKB">
        <authorList>
            <consortium name="EnsemblMetazoa"/>
        </authorList>
    </citation>
    <scope>IDENTIFICATION</scope>
</reference>
<dbReference type="OMA" id="VNQWTSA"/>
<keyword evidence="7" id="KW-0206">Cytoskeleton</keyword>
<keyword evidence="6" id="KW-0505">Motor protein</keyword>
<name>A0A1X7UZ29_AMPQE</name>
<evidence type="ECO:0000256" key="6">
    <source>
        <dbReference type="ARBA" id="ARBA00023175"/>
    </source>
</evidence>
<dbReference type="AlphaFoldDB" id="A0A1X7UZ29"/>
<dbReference type="Gene3D" id="3.30.1140.40">
    <property type="entry name" value="Tctex-1"/>
    <property type="match status" value="1"/>
</dbReference>
<keyword evidence="4" id="KW-0493">Microtubule</keyword>
<keyword evidence="3" id="KW-0963">Cytoplasm</keyword>
<dbReference type="eggNOG" id="KOG4081">
    <property type="taxonomic scope" value="Eukaryota"/>
</dbReference>
<evidence type="ECO:0008006" key="9">
    <source>
        <dbReference type="Google" id="ProtNLM"/>
    </source>
</evidence>
<dbReference type="GO" id="GO:0045505">
    <property type="term" value="F:dynein intermediate chain binding"/>
    <property type="evidence" value="ECO:0007669"/>
    <property type="project" value="TreeGrafter"/>
</dbReference>
<accession>A0A1X7UZ29</accession>
<dbReference type="Pfam" id="PF03645">
    <property type="entry name" value="Tctex-1"/>
    <property type="match status" value="1"/>
</dbReference>
<dbReference type="GO" id="GO:0005874">
    <property type="term" value="C:microtubule"/>
    <property type="evidence" value="ECO:0007669"/>
    <property type="project" value="UniProtKB-KW"/>
</dbReference>
<dbReference type="PANTHER" id="PTHR21255">
    <property type="entry name" value="T-COMPLEX-ASSOCIATED-TESTIS-EXPRESSED 1/ DYNEIN LIGHT CHAIN"/>
    <property type="match status" value="1"/>
</dbReference>
<dbReference type="GO" id="GO:0007018">
    <property type="term" value="P:microtubule-based movement"/>
    <property type="evidence" value="ECO:0007669"/>
    <property type="project" value="TreeGrafter"/>
</dbReference>